<sequence length="298" mass="31721">MSAPLAASGSEPDLGAVSTKTVDAEGNATVVTVASGSVASAPAPVPEPEPLPANMKAQLDKARKAEEKYEKSPWSTNKLSEALKCYETVLEFYDATPAWADHLDVATLLVAMGDCSRKKNAQGVEKALAMYERGYAILEKRLGPESIELVEPMEKMAGVLVKAFSGEFANAEKLLRRCVQLIEQHRGPDDASMAAACVDLGAVLRKIGSCDEAVAVEERAVAVLLKTAPDKPDAGVLQGAVALAVWKLGDLPKATTTMEAACAELAKFPDMSEKPPTNHYIVMLQKMKAGEDRPITPE</sequence>
<dbReference type="EMBL" id="JBBJCI010000035">
    <property type="protein sequence ID" value="KAK7253259.1"/>
    <property type="molecule type" value="Genomic_DNA"/>
</dbReference>
<proteinExistence type="predicted"/>
<dbReference type="InterPro" id="IPR011990">
    <property type="entry name" value="TPR-like_helical_dom_sf"/>
</dbReference>
<feature type="region of interest" description="Disordered" evidence="3">
    <location>
        <begin position="1"/>
        <end position="21"/>
    </location>
</feature>
<accession>A0ABR1GB89</accession>
<evidence type="ECO:0000256" key="1">
    <source>
        <dbReference type="ARBA" id="ARBA00022737"/>
    </source>
</evidence>
<dbReference type="Gene3D" id="1.25.40.10">
    <property type="entry name" value="Tetratricopeptide repeat domain"/>
    <property type="match status" value="1"/>
</dbReference>
<evidence type="ECO:0000256" key="3">
    <source>
        <dbReference type="SAM" id="MobiDB-lite"/>
    </source>
</evidence>
<gene>
    <name evidence="4" type="ORF">SO694_00001161</name>
</gene>
<evidence type="ECO:0000313" key="4">
    <source>
        <dbReference type="EMBL" id="KAK7253259.1"/>
    </source>
</evidence>
<dbReference type="Proteomes" id="UP001363151">
    <property type="component" value="Unassembled WGS sequence"/>
</dbReference>
<keyword evidence="1" id="KW-0677">Repeat</keyword>
<reference evidence="4 5" key="1">
    <citation type="submission" date="2024-03" db="EMBL/GenBank/DDBJ databases">
        <title>Aureococcus anophagefferens CCMP1851 and Kratosvirus quantuckense: Draft genome of a second virus-susceptible host strain in the model system.</title>
        <authorList>
            <person name="Chase E."/>
            <person name="Truchon A.R."/>
            <person name="Schepens W."/>
            <person name="Wilhelm S.W."/>
        </authorList>
    </citation>
    <scope>NUCLEOTIDE SEQUENCE [LARGE SCALE GENOMIC DNA]</scope>
    <source>
        <strain evidence="4 5">CCMP1851</strain>
    </source>
</reference>
<dbReference type="PANTHER" id="PTHR45641">
    <property type="entry name" value="TETRATRICOPEPTIDE REPEAT PROTEIN (AFU_ORTHOLOGUE AFUA_6G03870)"/>
    <property type="match status" value="1"/>
</dbReference>
<keyword evidence="5" id="KW-1185">Reference proteome</keyword>
<dbReference type="SUPFAM" id="SSF48452">
    <property type="entry name" value="TPR-like"/>
    <property type="match status" value="2"/>
</dbReference>
<evidence type="ECO:0000313" key="5">
    <source>
        <dbReference type="Proteomes" id="UP001363151"/>
    </source>
</evidence>
<dbReference type="Pfam" id="PF13424">
    <property type="entry name" value="TPR_12"/>
    <property type="match status" value="1"/>
</dbReference>
<dbReference type="PANTHER" id="PTHR45641:SF19">
    <property type="entry name" value="NEPHROCYSTIN-3"/>
    <property type="match status" value="1"/>
</dbReference>
<protein>
    <submittedName>
        <fullName evidence="4">Uncharacterized protein</fullName>
    </submittedName>
</protein>
<organism evidence="4 5">
    <name type="scientific">Aureococcus anophagefferens</name>
    <name type="common">Harmful bloom alga</name>
    <dbReference type="NCBI Taxonomy" id="44056"/>
    <lineage>
        <taxon>Eukaryota</taxon>
        <taxon>Sar</taxon>
        <taxon>Stramenopiles</taxon>
        <taxon>Ochrophyta</taxon>
        <taxon>Pelagophyceae</taxon>
        <taxon>Pelagomonadales</taxon>
        <taxon>Pelagomonadaceae</taxon>
        <taxon>Aureococcus</taxon>
    </lineage>
</organism>
<name>A0ABR1GB89_AURAN</name>
<keyword evidence="2" id="KW-0802">TPR repeat</keyword>
<evidence type="ECO:0000256" key="2">
    <source>
        <dbReference type="ARBA" id="ARBA00022803"/>
    </source>
</evidence>
<comment type="caution">
    <text evidence="4">The sequence shown here is derived from an EMBL/GenBank/DDBJ whole genome shotgun (WGS) entry which is preliminary data.</text>
</comment>